<dbReference type="EC" id="2.7.13.3" evidence="3"/>
<evidence type="ECO:0000256" key="3">
    <source>
        <dbReference type="ARBA" id="ARBA00012438"/>
    </source>
</evidence>
<evidence type="ECO:0000256" key="11">
    <source>
        <dbReference type="SAM" id="Phobius"/>
    </source>
</evidence>
<feature type="transmembrane region" description="Helical" evidence="11">
    <location>
        <begin position="12"/>
        <end position="34"/>
    </location>
</feature>
<gene>
    <name evidence="14" type="ORF">IFO68_15765</name>
</gene>
<dbReference type="Pfam" id="PF00512">
    <property type="entry name" value="HisKA"/>
    <property type="match status" value="1"/>
</dbReference>
<evidence type="ECO:0000256" key="2">
    <source>
        <dbReference type="ARBA" id="ARBA00004370"/>
    </source>
</evidence>
<name>A0ABR9BNI5_9GAMM</name>
<dbReference type="InterPro" id="IPR005467">
    <property type="entry name" value="His_kinase_dom"/>
</dbReference>
<dbReference type="CDD" id="cd00082">
    <property type="entry name" value="HisKA"/>
    <property type="match status" value="1"/>
</dbReference>
<keyword evidence="6 11" id="KW-0812">Transmembrane</keyword>
<comment type="caution">
    <text evidence="14">The sequence shown here is derived from an EMBL/GenBank/DDBJ whole genome shotgun (WGS) entry which is preliminary data.</text>
</comment>
<evidence type="ECO:0000259" key="13">
    <source>
        <dbReference type="PROSITE" id="PS50885"/>
    </source>
</evidence>
<dbReference type="PROSITE" id="PS50885">
    <property type="entry name" value="HAMP"/>
    <property type="match status" value="1"/>
</dbReference>
<evidence type="ECO:0000259" key="12">
    <source>
        <dbReference type="PROSITE" id="PS50109"/>
    </source>
</evidence>
<dbReference type="SUPFAM" id="SSF47384">
    <property type="entry name" value="Homodimeric domain of signal transducing histidine kinase"/>
    <property type="match status" value="1"/>
</dbReference>
<feature type="domain" description="HAMP" evidence="13">
    <location>
        <begin position="180"/>
        <end position="231"/>
    </location>
</feature>
<dbReference type="InterPro" id="IPR003661">
    <property type="entry name" value="HisK_dim/P_dom"/>
</dbReference>
<evidence type="ECO:0000256" key="1">
    <source>
        <dbReference type="ARBA" id="ARBA00000085"/>
    </source>
</evidence>
<evidence type="ECO:0000313" key="14">
    <source>
        <dbReference type="EMBL" id="MBD8514138.1"/>
    </source>
</evidence>
<evidence type="ECO:0000256" key="5">
    <source>
        <dbReference type="ARBA" id="ARBA00022679"/>
    </source>
</evidence>
<dbReference type="InterPro" id="IPR004358">
    <property type="entry name" value="Sig_transdc_His_kin-like_C"/>
</dbReference>
<dbReference type="Gene3D" id="1.10.287.130">
    <property type="match status" value="1"/>
</dbReference>
<dbReference type="SMART" id="SM00388">
    <property type="entry name" value="HisKA"/>
    <property type="match status" value="1"/>
</dbReference>
<dbReference type="Gene3D" id="3.30.565.10">
    <property type="entry name" value="Histidine kinase-like ATPase, C-terminal domain"/>
    <property type="match status" value="1"/>
</dbReference>
<dbReference type="PRINTS" id="PR00344">
    <property type="entry name" value="BCTRLSENSOR"/>
</dbReference>
<comment type="subcellular location">
    <subcellularLocation>
        <location evidence="2">Membrane</location>
    </subcellularLocation>
</comment>
<reference evidence="14 15" key="1">
    <citation type="submission" date="2020-09" db="EMBL/GenBank/DDBJ databases">
        <title>Photobacterium sp. CAU 1568 isolated from sand of Sido Beach.</title>
        <authorList>
            <person name="Kim W."/>
        </authorList>
    </citation>
    <scope>NUCLEOTIDE SEQUENCE [LARGE SCALE GENOMIC DNA]</scope>
    <source>
        <strain evidence="14 15">CAU 1568</strain>
    </source>
</reference>
<protein>
    <recommendedName>
        <fullName evidence="3">histidine kinase</fullName>
        <ecNumber evidence="3">2.7.13.3</ecNumber>
    </recommendedName>
</protein>
<feature type="domain" description="Histidine kinase" evidence="12">
    <location>
        <begin position="239"/>
        <end position="446"/>
    </location>
</feature>
<dbReference type="InterPro" id="IPR036890">
    <property type="entry name" value="HATPase_C_sf"/>
</dbReference>
<dbReference type="Gene3D" id="6.10.340.10">
    <property type="match status" value="1"/>
</dbReference>
<keyword evidence="5" id="KW-0808">Transferase</keyword>
<dbReference type="GO" id="GO:0016301">
    <property type="term" value="F:kinase activity"/>
    <property type="evidence" value="ECO:0007669"/>
    <property type="project" value="UniProtKB-KW"/>
</dbReference>
<dbReference type="PANTHER" id="PTHR45436:SF1">
    <property type="entry name" value="SENSOR PROTEIN QSEC"/>
    <property type="match status" value="1"/>
</dbReference>
<evidence type="ECO:0000256" key="10">
    <source>
        <dbReference type="ARBA" id="ARBA00023136"/>
    </source>
</evidence>
<dbReference type="PANTHER" id="PTHR45436">
    <property type="entry name" value="SENSOR HISTIDINE KINASE YKOH"/>
    <property type="match status" value="1"/>
</dbReference>
<dbReference type="Pfam" id="PF08521">
    <property type="entry name" value="2CSK_N"/>
    <property type="match status" value="1"/>
</dbReference>
<dbReference type="InterPro" id="IPR003660">
    <property type="entry name" value="HAMP_dom"/>
</dbReference>
<dbReference type="RefSeq" id="WP_192016788.1">
    <property type="nucleotide sequence ID" value="NZ_JACYTP010000010.1"/>
</dbReference>
<evidence type="ECO:0000256" key="6">
    <source>
        <dbReference type="ARBA" id="ARBA00022692"/>
    </source>
</evidence>
<evidence type="ECO:0000313" key="15">
    <source>
        <dbReference type="Proteomes" id="UP000649768"/>
    </source>
</evidence>
<keyword evidence="9" id="KW-0902">Two-component regulatory system</keyword>
<dbReference type="Proteomes" id="UP000649768">
    <property type="component" value="Unassembled WGS sequence"/>
</dbReference>
<dbReference type="CDD" id="cd00075">
    <property type="entry name" value="HATPase"/>
    <property type="match status" value="1"/>
</dbReference>
<dbReference type="PROSITE" id="PS50109">
    <property type="entry name" value="HIS_KIN"/>
    <property type="match status" value="1"/>
</dbReference>
<keyword evidence="15" id="KW-1185">Reference proteome</keyword>
<dbReference type="InterPro" id="IPR003594">
    <property type="entry name" value="HATPase_dom"/>
</dbReference>
<dbReference type="Pfam" id="PF02518">
    <property type="entry name" value="HATPase_c"/>
    <property type="match status" value="1"/>
</dbReference>
<keyword evidence="4" id="KW-0597">Phosphoprotein</keyword>
<evidence type="ECO:0000256" key="9">
    <source>
        <dbReference type="ARBA" id="ARBA00023012"/>
    </source>
</evidence>
<evidence type="ECO:0000256" key="7">
    <source>
        <dbReference type="ARBA" id="ARBA00022777"/>
    </source>
</evidence>
<dbReference type="InterPro" id="IPR036097">
    <property type="entry name" value="HisK_dim/P_sf"/>
</dbReference>
<dbReference type="InterPro" id="IPR013727">
    <property type="entry name" value="2CSK_N"/>
</dbReference>
<dbReference type="InterPro" id="IPR050428">
    <property type="entry name" value="TCS_sensor_his_kinase"/>
</dbReference>
<dbReference type="EMBL" id="JACYTP010000010">
    <property type="protein sequence ID" value="MBD8514138.1"/>
    <property type="molecule type" value="Genomic_DNA"/>
</dbReference>
<accession>A0ABR9BNI5</accession>
<keyword evidence="10 11" id="KW-0472">Membrane</keyword>
<sequence>MINFHSLSQRLYLAITSALIIFTGLIFFISTWVLKDKTERLYDNMMIAVSKNLDDKLYVKDDKLKIDMDYFSIDTLSDTHSEKIFYRIVAPNGDLLAGFDGLSLADKKGYPTVFYHTIYAGTELRAVQYTSKTPLGDALIVVAESNQGRHTTISGLRKQIAFAAVLICIGTLILVAFIVQKGLHPLSRLQKEIRMRSEANLDPIETDVPPEVEALVRSLNNLMARLQRSIKISHNFNSDLSHQLRTPLAEMKMQLAMYRRDFQIEKLNDVDRNITLMTRLTEQMLHYVKAQNSTVSNKYWSCLDLVEFCRNFCEKYAPMVFSQGQAIAFETKIESAVCRIDEALLESALLNLIENALKYGKSHQGEGEIVLKLTSGNDSLSLSVTDQGSGVCDQDLESMLERKVRLDRSKQGFGLGLAIVKQVAEMHGGQLVITNASPRGLCITLSGLKINQAPSTKPFECRLVQAE</sequence>
<feature type="transmembrane region" description="Helical" evidence="11">
    <location>
        <begin position="160"/>
        <end position="179"/>
    </location>
</feature>
<dbReference type="SUPFAM" id="SSF55874">
    <property type="entry name" value="ATPase domain of HSP90 chaperone/DNA topoisomerase II/histidine kinase"/>
    <property type="match status" value="1"/>
</dbReference>
<keyword evidence="8 11" id="KW-1133">Transmembrane helix</keyword>
<keyword evidence="7 14" id="KW-0418">Kinase</keyword>
<evidence type="ECO:0000256" key="8">
    <source>
        <dbReference type="ARBA" id="ARBA00022989"/>
    </source>
</evidence>
<dbReference type="SMART" id="SM00387">
    <property type="entry name" value="HATPase_c"/>
    <property type="match status" value="1"/>
</dbReference>
<evidence type="ECO:0000256" key="4">
    <source>
        <dbReference type="ARBA" id="ARBA00022553"/>
    </source>
</evidence>
<comment type="catalytic activity">
    <reaction evidence="1">
        <text>ATP + protein L-histidine = ADP + protein N-phospho-L-histidine.</text>
        <dbReference type="EC" id="2.7.13.3"/>
    </reaction>
</comment>
<organism evidence="14 15">
    <name type="scientific">Photobacterium arenosum</name>
    <dbReference type="NCBI Taxonomy" id="2774143"/>
    <lineage>
        <taxon>Bacteria</taxon>
        <taxon>Pseudomonadati</taxon>
        <taxon>Pseudomonadota</taxon>
        <taxon>Gammaproteobacteria</taxon>
        <taxon>Vibrionales</taxon>
        <taxon>Vibrionaceae</taxon>
        <taxon>Photobacterium</taxon>
    </lineage>
</organism>
<proteinExistence type="predicted"/>